<gene>
    <name evidence="2" type="ORF">MRATA1EN1_LOCUS3830</name>
</gene>
<organism evidence="2 3">
    <name type="scientific">Rangifer tarandus platyrhynchus</name>
    <name type="common">Svalbard reindeer</name>
    <dbReference type="NCBI Taxonomy" id="3082113"/>
    <lineage>
        <taxon>Eukaryota</taxon>
        <taxon>Metazoa</taxon>
        <taxon>Chordata</taxon>
        <taxon>Craniata</taxon>
        <taxon>Vertebrata</taxon>
        <taxon>Euteleostomi</taxon>
        <taxon>Mammalia</taxon>
        <taxon>Eutheria</taxon>
        <taxon>Laurasiatheria</taxon>
        <taxon>Artiodactyla</taxon>
        <taxon>Ruminantia</taxon>
        <taxon>Pecora</taxon>
        <taxon>Cervidae</taxon>
        <taxon>Odocoileinae</taxon>
        <taxon>Rangifer</taxon>
    </lineage>
</organism>
<dbReference type="EMBL" id="OX459947">
    <property type="protein sequence ID" value="CAI9154868.1"/>
    <property type="molecule type" value="Genomic_DNA"/>
</dbReference>
<feature type="compositionally biased region" description="Basic and acidic residues" evidence="1">
    <location>
        <begin position="72"/>
        <end position="83"/>
    </location>
</feature>
<evidence type="ECO:0000313" key="2">
    <source>
        <dbReference type="EMBL" id="CAI9154868.1"/>
    </source>
</evidence>
<reference evidence="2" key="1">
    <citation type="submission" date="2023-04" db="EMBL/GenBank/DDBJ databases">
        <authorList>
            <consortium name="ELIXIR-Norway"/>
        </authorList>
    </citation>
    <scope>NUCLEOTIDE SEQUENCE [LARGE SCALE GENOMIC DNA]</scope>
</reference>
<evidence type="ECO:0000313" key="3">
    <source>
        <dbReference type="Proteomes" id="UP001176941"/>
    </source>
</evidence>
<protein>
    <submittedName>
        <fullName evidence="2">Uncharacterized protein</fullName>
    </submittedName>
</protein>
<name>A0ABN8XZT9_RANTA</name>
<sequence length="131" mass="13959">MGQPGEPGRGQSCGHRGDTEASRSSAPPWERAGLAGPRAGGVCLRAESRLSWGDEGAPARSRIPGGVLMGEGAERGKPCRRESALVPKMHLPPRDGGRPRNEVGRQAEQLSRQRVRRTFRRGLGPDADTSA</sequence>
<accession>A0ABN8XZT9</accession>
<dbReference type="Proteomes" id="UP001176941">
    <property type="component" value="Chromosome 11"/>
</dbReference>
<feature type="region of interest" description="Disordered" evidence="1">
    <location>
        <begin position="1"/>
        <end position="131"/>
    </location>
</feature>
<proteinExistence type="predicted"/>
<keyword evidence="3" id="KW-1185">Reference proteome</keyword>
<evidence type="ECO:0000256" key="1">
    <source>
        <dbReference type="SAM" id="MobiDB-lite"/>
    </source>
</evidence>
<feature type="compositionally biased region" description="Basic and acidic residues" evidence="1">
    <location>
        <begin position="92"/>
        <end position="105"/>
    </location>
</feature>